<sequence length="375" mass="40596">MISQVIGTDAGSRRDEHSAWRTAPRRVELPGGHRAWVVAGYSEVSELLADSRLSLDKRRSGGGYAGFALPPMLDRNLANMDGAEHSRVRSLAAPAFSRRSTEALRELVVRTTGAVLDELATDSSGPVDLVERLCVPVPAMVFGDLLGLSAELREPMRDAANVMFTADMSDPDDVVRLRAVVGWMTTAFTEAVAAKRRTPGDDLLSGWVRARDEDDALTEEELVSLAFLMMSAGLENAVLLPANLIAALLTDARGQWPGERKMLLERANPLPFAIRRFATTELTVGGATIAPGETVLLSLFAADSDPARGDRPSLMFGRGPHYCLGARVADLIVDAIVTELLARHPNARLAVEPAELRYRVSWRSHGLSSLPVLLD</sequence>
<keyword evidence="4" id="KW-0560">Oxidoreductase</keyword>
<evidence type="ECO:0008006" key="9">
    <source>
        <dbReference type="Google" id="ProtNLM"/>
    </source>
</evidence>
<organism evidence="7 8">
    <name type="scientific">Nocardia pseudobrasiliensis</name>
    <dbReference type="NCBI Taxonomy" id="45979"/>
    <lineage>
        <taxon>Bacteria</taxon>
        <taxon>Bacillati</taxon>
        <taxon>Actinomycetota</taxon>
        <taxon>Actinomycetes</taxon>
        <taxon>Mycobacteriales</taxon>
        <taxon>Nocardiaceae</taxon>
        <taxon>Nocardia</taxon>
    </lineage>
</organism>
<keyword evidence="6" id="KW-0503">Monooxygenase</keyword>
<evidence type="ECO:0000256" key="4">
    <source>
        <dbReference type="ARBA" id="ARBA00023002"/>
    </source>
</evidence>
<dbReference type="PRINTS" id="PR00359">
    <property type="entry name" value="BP450"/>
</dbReference>
<keyword evidence="3" id="KW-0479">Metal-binding</keyword>
<dbReference type="GO" id="GO:0005506">
    <property type="term" value="F:iron ion binding"/>
    <property type="evidence" value="ECO:0007669"/>
    <property type="project" value="InterPro"/>
</dbReference>
<dbReference type="PANTHER" id="PTHR46696">
    <property type="entry name" value="P450, PUTATIVE (EUROFUNG)-RELATED"/>
    <property type="match status" value="1"/>
</dbReference>
<dbReference type="Gene3D" id="1.10.630.10">
    <property type="entry name" value="Cytochrome P450"/>
    <property type="match status" value="2"/>
</dbReference>
<dbReference type="GO" id="GO:0016705">
    <property type="term" value="F:oxidoreductase activity, acting on paired donors, with incorporation or reduction of molecular oxygen"/>
    <property type="evidence" value="ECO:0007669"/>
    <property type="project" value="InterPro"/>
</dbReference>
<name>A0A370HSS4_9NOCA</name>
<dbReference type="Proteomes" id="UP000254869">
    <property type="component" value="Unassembled WGS sequence"/>
</dbReference>
<evidence type="ECO:0000256" key="3">
    <source>
        <dbReference type="ARBA" id="ARBA00022723"/>
    </source>
</evidence>
<evidence type="ECO:0000256" key="5">
    <source>
        <dbReference type="ARBA" id="ARBA00023004"/>
    </source>
</evidence>
<dbReference type="PANTHER" id="PTHR46696:SF1">
    <property type="entry name" value="CYTOCHROME P450 YJIB-RELATED"/>
    <property type="match status" value="1"/>
</dbReference>
<dbReference type="PROSITE" id="PS00086">
    <property type="entry name" value="CYTOCHROME_P450"/>
    <property type="match status" value="1"/>
</dbReference>
<gene>
    <name evidence="7" type="ORF">DFR76_11367</name>
</gene>
<proteinExistence type="inferred from homology"/>
<reference evidence="7 8" key="1">
    <citation type="submission" date="2018-07" db="EMBL/GenBank/DDBJ databases">
        <title>Genomic Encyclopedia of Type Strains, Phase IV (KMG-IV): sequencing the most valuable type-strain genomes for metagenomic binning, comparative biology and taxonomic classification.</title>
        <authorList>
            <person name="Goeker M."/>
        </authorList>
    </citation>
    <scope>NUCLEOTIDE SEQUENCE [LARGE SCALE GENOMIC DNA]</scope>
    <source>
        <strain evidence="7 8">DSM 44290</strain>
    </source>
</reference>
<dbReference type="InterPro" id="IPR017972">
    <property type="entry name" value="Cyt_P450_CS"/>
</dbReference>
<dbReference type="GO" id="GO:0004497">
    <property type="term" value="F:monooxygenase activity"/>
    <property type="evidence" value="ECO:0007669"/>
    <property type="project" value="UniProtKB-KW"/>
</dbReference>
<keyword evidence="8" id="KW-1185">Reference proteome</keyword>
<evidence type="ECO:0000256" key="6">
    <source>
        <dbReference type="ARBA" id="ARBA00023033"/>
    </source>
</evidence>
<dbReference type="InterPro" id="IPR002397">
    <property type="entry name" value="Cyt_P450_B"/>
</dbReference>
<evidence type="ECO:0000313" key="8">
    <source>
        <dbReference type="Proteomes" id="UP000254869"/>
    </source>
</evidence>
<dbReference type="EMBL" id="QQBC01000013">
    <property type="protein sequence ID" value="RDI61567.1"/>
    <property type="molecule type" value="Genomic_DNA"/>
</dbReference>
<comment type="caution">
    <text evidence="7">The sequence shown here is derived from an EMBL/GenBank/DDBJ whole genome shotgun (WGS) entry which is preliminary data.</text>
</comment>
<comment type="similarity">
    <text evidence="1">Belongs to the cytochrome P450 family.</text>
</comment>
<protein>
    <recommendedName>
        <fullName evidence="9">Cytochrome P450</fullName>
    </recommendedName>
</protein>
<keyword evidence="5" id="KW-0408">Iron</keyword>
<dbReference type="STRING" id="1210086.GCA_001613105_05762"/>
<accession>A0A370HSS4</accession>
<keyword evidence="2" id="KW-0349">Heme</keyword>
<evidence type="ECO:0000256" key="1">
    <source>
        <dbReference type="ARBA" id="ARBA00010617"/>
    </source>
</evidence>
<dbReference type="GO" id="GO:0020037">
    <property type="term" value="F:heme binding"/>
    <property type="evidence" value="ECO:0007669"/>
    <property type="project" value="InterPro"/>
</dbReference>
<dbReference type="SUPFAM" id="SSF48264">
    <property type="entry name" value="Cytochrome P450"/>
    <property type="match status" value="1"/>
</dbReference>
<evidence type="ECO:0000256" key="2">
    <source>
        <dbReference type="ARBA" id="ARBA00022617"/>
    </source>
</evidence>
<dbReference type="AlphaFoldDB" id="A0A370HSS4"/>
<dbReference type="InterPro" id="IPR036396">
    <property type="entry name" value="Cyt_P450_sf"/>
</dbReference>
<evidence type="ECO:0000313" key="7">
    <source>
        <dbReference type="EMBL" id="RDI61567.1"/>
    </source>
</evidence>